<dbReference type="SUPFAM" id="SSF69047">
    <property type="entry name" value="Hypothetical protein YjbJ"/>
    <property type="match status" value="1"/>
</dbReference>
<evidence type="ECO:0000256" key="1">
    <source>
        <dbReference type="ARBA" id="ARBA00009129"/>
    </source>
</evidence>
<dbReference type="RefSeq" id="WP_047193091.1">
    <property type="nucleotide sequence ID" value="NZ_CP011371.1"/>
</dbReference>
<dbReference type="PANTHER" id="PTHR34977">
    <property type="entry name" value="UPF0337 PROTEIN YJBJ"/>
    <property type="match status" value="1"/>
</dbReference>
<dbReference type="EMBL" id="CP011371">
    <property type="protein sequence ID" value="AKJ26840.1"/>
    <property type="molecule type" value="Genomic_DNA"/>
</dbReference>
<proteinExistence type="inferred from homology"/>
<dbReference type="Proteomes" id="UP000035352">
    <property type="component" value="Chromosome"/>
</dbReference>
<organism evidence="3 4">
    <name type="scientific">Caldimonas brevitalea</name>
    <dbReference type="NCBI Taxonomy" id="413882"/>
    <lineage>
        <taxon>Bacteria</taxon>
        <taxon>Pseudomonadati</taxon>
        <taxon>Pseudomonadota</taxon>
        <taxon>Betaproteobacteria</taxon>
        <taxon>Burkholderiales</taxon>
        <taxon>Sphaerotilaceae</taxon>
        <taxon>Caldimonas</taxon>
    </lineage>
</organism>
<evidence type="ECO:0000313" key="4">
    <source>
        <dbReference type="Proteomes" id="UP000035352"/>
    </source>
</evidence>
<dbReference type="PATRIC" id="fig|413882.6.peg.154"/>
<feature type="domain" description="CsbD-like" evidence="2">
    <location>
        <begin position="4"/>
        <end position="56"/>
    </location>
</feature>
<dbReference type="InterPro" id="IPR026042">
    <property type="entry name" value="YjbJ"/>
</dbReference>
<accession>A0A0G3BJZ1</accession>
<name>A0A0G3BJZ1_9BURK</name>
<sequence>MNWDRIEGNWRQLKGKAIEQWGKLTDDDFDRMDGKREQLVGRIQEAYGIGRDEAERQVQDWSDRLQ</sequence>
<comment type="similarity">
    <text evidence="1">Belongs to the UPF0337 (CsbD) family.</text>
</comment>
<dbReference type="AlphaFoldDB" id="A0A0G3BJZ1"/>
<dbReference type="PANTHER" id="PTHR34977:SF1">
    <property type="entry name" value="UPF0337 PROTEIN YJBJ"/>
    <property type="match status" value="1"/>
</dbReference>
<dbReference type="InterPro" id="IPR008462">
    <property type="entry name" value="CsbD"/>
</dbReference>
<dbReference type="Pfam" id="PF05532">
    <property type="entry name" value="CsbD"/>
    <property type="match status" value="1"/>
</dbReference>
<dbReference type="InterPro" id="IPR050423">
    <property type="entry name" value="UPF0337_stress_rsp"/>
</dbReference>
<evidence type="ECO:0000259" key="2">
    <source>
        <dbReference type="Pfam" id="PF05532"/>
    </source>
</evidence>
<dbReference type="KEGG" id="pbh:AAW51_0149"/>
<dbReference type="STRING" id="413882.AAW51_0149"/>
<keyword evidence="4" id="KW-1185">Reference proteome</keyword>
<dbReference type="Gene3D" id="1.10.1470.10">
    <property type="entry name" value="YjbJ"/>
    <property type="match status" value="1"/>
</dbReference>
<dbReference type="OrthoDB" id="9796058at2"/>
<protein>
    <recommendedName>
        <fullName evidence="2">CsbD-like domain-containing protein</fullName>
    </recommendedName>
</protein>
<dbReference type="PIRSF" id="PIRSF039008">
    <property type="entry name" value="YjbJ"/>
    <property type="match status" value="1"/>
</dbReference>
<dbReference type="InterPro" id="IPR036629">
    <property type="entry name" value="YjbJ_sf"/>
</dbReference>
<gene>
    <name evidence="3" type="ORF">AAW51_0149</name>
</gene>
<evidence type="ECO:0000313" key="3">
    <source>
        <dbReference type="EMBL" id="AKJ26840.1"/>
    </source>
</evidence>
<reference evidence="3 4" key="1">
    <citation type="submission" date="2015-05" db="EMBL/GenBank/DDBJ databases">
        <authorList>
            <person name="Tang B."/>
            <person name="Yu Y."/>
        </authorList>
    </citation>
    <scope>NUCLEOTIDE SEQUENCE [LARGE SCALE GENOMIC DNA]</scope>
    <source>
        <strain evidence="3 4">DSM 7029</strain>
    </source>
</reference>